<dbReference type="AlphaFoldDB" id="A0A5B7GXU5"/>
<feature type="region of interest" description="Disordered" evidence="1">
    <location>
        <begin position="1"/>
        <end position="39"/>
    </location>
</feature>
<protein>
    <submittedName>
        <fullName evidence="2">Uncharacterized protein</fullName>
    </submittedName>
</protein>
<accession>A0A5B7GXU5</accession>
<dbReference type="EMBL" id="VSRR010019753">
    <property type="protein sequence ID" value="MPC62503.1"/>
    <property type="molecule type" value="Genomic_DNA"/>
</dbReference>
<feature type="compositionally biased region" description="Pro residues" evidence="1">
    <location>
        <begin position="65"/>
        <end position="74"/>
    </location>
</feature>
<keyword evidence="3" id="KW-1185">Reference proteome</keyword>
<gene>
    <name evidence="2" type="ORF">E2C01_056588</name>
</gene>
<name>A0A5B7GXU5_PORTR</name>
<feature type="region of interest" description="Disordered" evidence="1">
    <location>
        <begin position="64"/>
        <end position="83"/>
    </location>
</feature>
<proteinExistence type="predicted"/>
<feature type="compositionally biased region" description="Acidic residues" evidence="1">
    <location>
        <begin position="1"/>
        <end position="14"/>
    </location>
</feature>
<feature type="compositionally biased region" description="Gly residues" evidence="1">
    <location>
        <begin position="24"/>
        <end position="35"/>
    </location>
</feature>
<comment type="caution">
    <text evidence="2">The sequence shown here is derived from an EMBL/GenBank/DDBJ whole genome shotgun (WGS) entry which is preliminary data.</text>
</comment>
<dbReference type="Proteomes" id="UP000324222">
    <property type="component" value="Unassembled WGS sequence"/>
</dbReference>
<evidence type="ECO:0000313" key="2">
    <source>
        <dbReference type="EMBL" id="MPC62503.1"/>
    </source>
</evidence>
<evidence type="ECO:0000256" key="1">
    <source>
        <dbReference type="SAM" id="MobiDB-lite"/>
    </source>
</evidence>
<reference evidence="2 3" key="1">
    <citation type="submission" date="2019-05" db="EMBL/GenBank/DDBJ databases">
        <title>Another draft genome of Portunus trituberculatus and its Hox gene families provides insights of decapod evolution.</title>
        <authorList>
            <person name="Jeong J.-H."/>
            <person name="Song I."/>
            <person name="Kim S."/>
            <person name="Choi T."/>
            <person name="Kim D."/>
            <person name="Ryu S."/>
            <person name="Kim W."/>
        </authorList>
    </citation>
    <scope>NUCLEOTIDE SEQUENCE [LARGE SCALE GENOMIC DNA]</scope>
    <source>
        <tissue evidence="2">Muscle</tissue>
    </source>
</reference>
<sequence length="128" mass="14067">MLLEEEEEEEEEEDGVKYKTPSSDGGGGGGGGGRQWDGKDHYNLITLVRGCGDLVRTLGLLRHSFPPPTAPPPGRSGRWEGGARRLRDERGGLCGSLVVHDDLEQTSPRFGQDTRHHHNSTTKEHIDK</sequence>
<evidence type="ECO:0000313" key="3">
    <source>
        <dbReference type="Proteomes" id="UP000324222"/>
    </source>
</evidence>
<feature type="region of interest" description="Disordered" evidence="1">
    <location>
        <begin position="105"/>
        <end position="128"/>
    </location>
</feature>
<organism evidence="2 3">
    <name type="scientific">Portunus trituberculatus</name>
    <name type="common">Swimming crab</name>
    <name type="synonym">Neptunus trituberculatus</name>
    <dbReference type="NCBI Taxonomy" id="210409"/>
    <lineage>
        <taxon>Eukaryota</taxon>
        <taxon>Metazoa</taxon>
        <taxon>Ecdysozoa</taxon>
        <taxon>Arthropoda</taxon>
        <taxon>Crustacea</taxon>
        <taxon>Multicrustacea</taxon>
        <taxon>Malacostraca</taxon>
        <taxon>Eumalacostraca</taxon>
        <taxon>Eucarida</taxon>
        <taxon>Decapoda</taxon>
        <taxon>Pleocyemata</taxon>
        <taxon>Brachyura</taxon>
        <taxon>Eubrachyura</taxon>
        <taxon>Portunoidea</taxon>
        <taxon>Portunidae</taxon>
        <taxon>Portuninae</taxon>
        <taxon>Portunus</taxon>
    </lineage>
</organism>